<dbReference type="OrthoDB" id="4247482at2"/>
<evidence type="ECO:0000259" key="5">
    <source>
        <dbReference type="PROSITE" id="PS51462"/>
    </source>
</evidence>
<reference evidence="6 7" key="1">
    <citation type="submission" date="2018-10" db="EMBL/GenBank/DDBJ databases">
        <title>Isolation from soil.</title>
        <authorList>
            <person name="Hu J."/>
        </authorList>
    </citation>
    <scope>NUCLEOTIDE SEQUENCE [LARGE SCALE GENOMIC DNA]</scope>
    <source>
        <strain evidence="6 7">NEAU-Ht49</strain>
    </source>
</reference>
<dbReference type="InterPro" id="IPR000086">
    <property type="entry name" value="NUDIX_hydrolase_dom"/>
</dbReference>
<dbReference type="GO" id="GO:0016787">
    <property type="term" value="F:hydrolase activity"/>
    <property type="evidence" value="ECO:0007669"/>
    <property type="project" value="UniProtKB-KW"/>
</dbReference>
<dbReference type="SUPFAM" id="SSF55811">
    <property type="entry name" value="Nudix"/>
    <property type="match status" value="1"/>
</dbReference>
<proteinExistence type="inferred from homology"/>
<dbReference type="PANTHER" id="PTHR43046">
    <property type="entry name" value="GDP-MANNOSE MANNOSYL HYDROLASE"/>
    <property type="match status" value="1"/>
</dbReference>
<evidence type="ECO:0000313" key="7">
    <source>
        <dbReference type="Proteomes" id="UP000282674"/>
    </source>
</evidence>
<comment type="cofactor">
    <cofactor evidence="1">
        <name>Mg(2+)</name>
        <dbReference type="ChEBI" id="CHEBI:18420"/>
    </cofactor>
</comment>
<evidence type="ECO:0000256" key="3">
    <source>
        <dbReference type="ARBA" id="ARBA00022801"/>
    </source>
</evidence>
<sequence>MAHTHAARAIIQATDGRWLLVRPTSADLWHLPGGGIAQGEPPRQACEREIHEELGLTLSAGRLRAVQWTPLPDDGGDQISLVFDCGVHDPADIEAHITLQADEVEAWRWGTPDADLLDGDRLAEALLQASARPDHVAYLEVATTPSAT</sequence>
<dbReference type="PANTHER" id="PTHR43046:SF14">
    <property type="entry name" value="MUTT_NUDIX FAMILY PROTEIN"/>
    <property type="match status" value="1"/>
</dbReference>
<dbReference type="EMBL" id="RFFG01000036">
    <property type="protein sequence ID" value="RMI42105.1"/>
    <property type="molecule type" value="Genomic_DNA"/>
</dbReference>
<gene>
    <name evidence="6" type="ORF">EBO15_20875</name>
</gene>
<name>A0A3M2M112_9ACTN</name>
<dbReference type="InterPro" id="IPR015797">
    <property type="entry name" value="NUDIX_hydrolase-like_dom_sf"/>
</dbReference>
<dbReference type="PRINTS" id="PR00502">
    <property type="entry name" value="NUDIXFAMILY"/>
</dbReference>
<dbReference type="InterPro" id="IPR020476">
    <property type="entry name" value="Nudix_hydrolase"/>
</dbReference>
<dbReference type="AlphaFoldDB" id="A0A3M2M112"/>
<organism evidence="6 7">
    <name type="scientific">Actinomadura harenae</name>
    <dbReference type="NCBI Taxonomy" id="2483351"/>
    <lineage>
        <taxon>Bacteria</taxon>
        <taxon>Bacillati</taxon>
        <taxon>Actinomycetota</taxon>
        <taxon>Actinomycetes</taxon>
        <taxon>Streptosporangiales</taxon>
        <taxon>Thermomonosporaceae</taxon>
        <taxon>Actinomadura</taxon>
    </lineage>
</organism>
<dbReference type="PROSITE" id="PS51462">
    <property type="entry name" value="NUDIX"/>
    <property type="match status" value="1"/>
</dbReference>
<evidence type="ECO:0000256" key="2">
    <source>
        <dbReference type="ARBA" id="ARBA00005582"/>
    </source>
</evidence>
<comment type="caution">
    <text evidence="6">The sequence shown here is derived from an EMBL/GenBank/DDBJ whole genome shotgun (WGS) entry which is preliminary data.</text>
</comment>
<dbReference type="Gene3D" id="3.90.79.10">
    <property type="entry name" value="Nucleoside Triphosphate Pyrophosphohydrolase"/>
    <property type="match status" value="1"/>
</dbReference>
<dbReference type="Pfam" id="PF00293">
    <property type="entry name" value="NUDIX"/>
    <property type="match status" value="1"/>
</dbReference>
<dbReference type="Proteomes" id="UP000282674">
    <property type="component" value="Unassembled WGS sequence"/>
</dbReference>
<keyword evidence="7" id="KW-1185">Reference proteome</keyword>
<comment type="similarity">
    <text evidence="2 4">Belongs to the Nudix hydrolase family.</text>
</comment>
<feature type="domain" description="Nudix hydrolase" evidence="5">
    <location>
        <begin position="3"/>
        <end position="133"/>
    </location>
</feature>
<dbReference type="CDD" id="cd18876">
    <property type="entry name" value="NUDIX_Hydrolase"/>
    <property type="match status" value="1"/>
</dbReference>
<keyword evidence="3 4" id="KW-0378">Hydrolase</keyword>
<dbReference type="RefSeq" id="WP_122196099.1">
    <property type="nucleotide sequence ID" value="NZ_JBHSKC010000031.1"/>
</dbReference>
<evidence type="ECO:0000256" key="1">
    <source>
        <dbReference type="ARBA" id="ARBA00001946"/>
    </source>
</evidence>
<dbReference type="PROSITE" id="PS00893">
    <property type="entry name" value="NUDIX_BOX"/>
    <property type="match status" value="1"/>
</dbReference>
<accession>A0A3M2M112</accession>
<dbReference type="InterPro" id="IPR020084">
    <property type="entry name" value="NUDIX_hydrolase_CS"/>
</dbReference>
<evidence type="ECO:0000313" key="6">
    <source>
        <dbReference type="EMBL" id="RMI42105.1"/>
    </source>
</evidence>
<evidence type="ECO:0000256" key="4">
    <source>
        <dbReference type="RuleBase" id="RU003476"/>
    </source>
</evidence>
<protein>
    <submittedName>
        <fullName evidence="6">NUDIX hydrolase</fullName>
    </submittedName>
</protein>